<dbReference type="Proteomes" id="UP000803884">
    <property type="component" value="Unassembled WGS sequence"/>
</dbReference>
<keyword evidence="4" id="KW-1185">Reference proteome</keyword>
<dbReference type="RefSeq" id="XP_069232143.1">
    <property type="nucleotide sequence ID" value="XM_069370643.1"/>
</dbReference>
<gene>
    <name evidence="3" type="ORF">WHR41_02037</name>
</gene>
<keyword evidence="1" id="KW-0472">Membrane</keyword>
<evidence type="ECO:0000313" key="3">
    <source>
        <dbReference type="EMBL" id="KAL1589038.1"/>
    </source>
</evidence>
<feature type="domain" description="Pyridoxamine 5'-phosphate oxidase N-terminal" evidence="2">
    <location>
        <begin position="14"/>
        <end position="136"/>
    </location>
</feature>
<dbReference type="Gene3D" id="2.30.110.10">
    <property type="entry name" value="Electron Transport, Fmn-binding Protein, Chain A"/>
    <property type="match status" value="1"/>
</dbReference>
<proteinExistence type="predicted"/>
<accession>A0AB34L056</accession>
<keyword evidence="1" id="KW-0812">Transmembrane</keyword>
<dbReference type="PANTHER" id="PTHR39336">
    <property type="entry name" value="PYRIDOXAMINE PHOSPHATE OXIDASE FAMILY PROTEIN (AFU_ORTHOLOGUE AFUA_6G11440)"/>
    <property type="match status" value="1"/>
</dbReference>
<evidence type="ECO:0000259" key="2">
    <source>
        <dbReference type="Pfam" id="PF01243"/>
    </source>
</evidence>
<dbReference type="EMBL" id="JAAQHG020000005">
    <property type="protein sequence ID" value="KAL1589038.1"/>
    <property type="molecule type" value="Genomic_DNA"/>
</dbReference>
<evidence type="ECO:0000313" key="4">
    <source>
        <dbReference type="Proteomes" id="UP000803884"/>
    </source>
</evidence>
<evidence type="ECO:0000256" key="1">
    <source>
        <dbReference type="SAM" id="Phobius"/>
    </source>
</evidence>
<protein>
    <recommendedName>
        <fullName evidence="2">Pyridoxamine 5'-phosphate oxidase N-terminal domain-containing protein</fullName>
    </recommendedName>
</protein>
<dbReference type="AlphaFoldDB" id="A0AB34L056"/>
<organism evidence="3 4">
    <name type="scientific">Cladosporium halotolerans</name>
    <dbReference type="NCBI Taxonomy" id="1052096"/>
    <lineage>
        <taxon>Eukaryota</taxon>
        <taxon>Fungi</taxon>
        <taxon>Dikarya</taxon>
        <taxon>Ascomycota</taxon>
        <taxon>Pezizomycotina</taxon>
        <taxon>Dothideomycetes</taxon>
        <taxon>Dothideomycetidae</taxon>
        <taxon>Cladosporiales</taxon>
        <taxon>Cladosporiaceae</taxon>
        <taxon>Cladosporium</taxon>
    </lineage>
</organism>
<sequence>MGQFFEQIPESLIKWILEQKMFWVATAPLSGSGHVNVSPKGGQYFGVLDRKTFWYHELTGSGNETVSHIYEPGNNRVTIMLNAFEGPPRIMRLFGTGRVLEFDTPAFNEFVNAQKVETIPGSRSIIIVDVHQVGTSCGFSVPYYDFKDYRPILNDFFKKKAEREAAGHASDSMPRYWASKNAWSMDGLPGTNNAQETMKAEKITPLKKMVGPLAPTHYRNSNVGFGIEHLLLAAIFGAIFAVLVLLYGASTAEALRSTLPADLESVRVAPFEKLGS</sequence>
<dbReference type="SUPFAM" id="SSF50475">
    <property type="entry name" value="FMN-binding split barrel"/>
    <property type="match status" value="1"/>
</dbReference>
<feature type="transmembrane region" description="Helical" evidence="1">
    <location>
        <begin position="230"/>
        <end position="249"/>
    </location>
</feature>
<dbReference type="InterPro" id="IPR011576">
    <property type="entry name" value="Pyridox_Oxase_N"/>
</dbReference>
<dbReference type="InterPro" id="IPR012349">
    <property type="entry name" value="Split_barrel_FMN-bd"/>
</dbReference>
<dbReference type="PANTHER" id="PTHR39336:SF3">
    <property type="entry name" value="PYRIDOXAMINE PHOSPHATE OXIDASE"/>
    <property type="match status" value="1"/>
</dbReference>
<dbReference type="GeneID" id="96003481"/>
<reference evidence="3 4" key="1">
    <citation type="journal article" date="2020" name="Microbiol. Resour. Announc.">
        <title>Draft Genome Sequence of a Cladosporium Species Isolated from the Mesophotic Ascidian Didemnum maculosum.</title>
        <authorList>
            <person name="Gioti A."/>
            <person name="Siaperas R."/>
            <person name="Nikolaivits E."/>
            <person name="Le Goff G."/>
            <person name="Ouazzani J."/>
            <person name="Kotoulas G."/>
            <person name="Topakas E."/>
        </authorList>
    </citation>
    <scope>NUCLEOTIDE SEQUENCE [LARGE SCALE GENOMIC DNA]</scope>
    <source>
        <strain evidence="3 4">TM138-S3</strain>
    </source>
</reference>
<keyword evidence="1" id="KW-1133">Transmembrane helix</keyword>
<dbReference type="Pfam" id="PF01243">
    <property type="entry name" value="PNPOx_N"/>
    <property type="match status" value="1"/>
</dbReference>
<name>A0AB34L056_9PEZI</name>
<comment type="caution">
    <text evidence="3">The sequence shown here is derived from an EMBL/GenBank/DDBJ whole genome shotgun (WGS) entry which is preliminary data.</text>
</comment>